<evidence type="ECO:0000313" key="2">
    <source>
        <dbReference type="Proteomes" id="UP000029452"/>
    </source>
</evidence>
<dbReference type="EMBL" id="JPGK01000005">
    <property type="protein sequence ID" value="KGA93891.1"/>
    <property type="molecule type" value="Genomic_DNA"/>
</dbReference>
<dbReference type="RefSeq" id="WP_036082578.1">
    <property type="nucleotide sequence ID" value="NZ_JPGK01000005.1"/>
</dbReference>
<name>A0A094YKY5_9BACT</name>
<organism evidence="1 2">
    <name type="scientific">Leptospirillum ferriphilum</name>
    <dbReference type="NCBI Taxonomy" id="178606"/>
    <lineage>
        <taxon>Bacteria</taxon>
        <taxon>Pseudomonadati</taxon>
        <taxon>Nitrospirota</taxon>
        <taxon>Nitrospiria</taxon>
        <taxon>Nitrospirales</taxon>
        <taxon>Nitrospiraceae</taxon>
        <taxon>Leptospirillum</taxon>
    </lineage>
</organism>
<dbReference type="Proteomes" id="UP000029452">
    <property type="component" value="Unassembled WGS sequence"/>
</dbReference>
<reference evidence="1 2" key="1">
    <citation type="submission" date="2014-06" db="EMBL/GenBank/DDBJ databases">
        <title>Draft genome sequence of iron oxidizing acidophile Leptospirillum ferriphilum DSM14647.</title>
        <authorList>
            <person name="Cardenas J.P."/>
            <person name="Lazcano M."/>
            <person name="Ossandon F.J."/>
            <person name="Corbett M."/>
            <person name="Holmes D.S."/>
            <person name="Watkin E."/>
        </authorList>
    </citation>
    <scope>NUCLEOTIDE SEQUENCE [LARGE SCALE GENOMIC DNA]</scope>
    <source>
        <strain evidence="1 2">DSM 14647</strain>
    </source>
</reference>
<proteinExistence type="predicted"/>
<evidence type="ECO:0000313" key="1">
    <source>
        <dbReference type="EMBL" id="KGA93891.1"/>
    </source>
</evidence>
<protein>
    <submittedName>
        <fullName evidence="1">Uncharacterized protein</fullName>
    </submittedName>
</protein>
<accession>A0A094YKY5</accession>
<comment type="caution">
    <text evidence="1">The sequence shown here is derived from an EMBL/GenBank/DDBJ whole genome shotgun (WGS) entry which is preliminary data.</text>
</comment>
<dbReference type="AlphaFoldDB" id="A0A094YKY5"/>
<sequence length="158" mass="17802">MEKQFKRVFLVVITAATLAIGAQPEPSSGNPFATVDTWKSEKAKIPDPEKEVRLNVRMIDLKNGDQVKVTTLGSQKGGPIYRRYEWNGHVIGLAWTGAKWFPSLDKMAMILAPFLPEQIVGEKKSRFVLVVDWTKKNIAGRMYLPQTFPPGFSPEEVR</sequence>
<dbReference type="PATRIC" id="fig|178606.4.peg.1607"/>
<gene>
    <name evidence="1" type="ORF">LptCag_1601</name>
</gene>